<protein>
    <submittedName>
        <fullName evidence="3">Phosphatase PAP2 family protein</fullName>
    </submittedName>
</protein>
<keyword evidence="4" id="KW-1185">Reference proteome</keyword>
<keyword evidence="1" id="KW-0812">Transmembrane</keyword>
<feature type="transmembrane region" description="Helical" evidence="1">
    <location>
        <begin position="133"/>
        <end position="153"/>
    </location>
</feature>
<evidence type="ECO:0000313" key="3">
    <source>
        <dbReference type="EMBL" id="MBM6941003.1"/>
    </source>
</evidence>
<evidence type="ECO:0000259" key="2">
    <source>
        <dbReference type="SMART" id="SM00014"/>
    </source>
</evidence>
<feature type="transmembrane region" description="Helical" evidence="1">
    <location>
        <begin position="160"/>
        <end position="182"/>
    </location>
</feature>
<comment type="caution">
    <text evidence="3">The sequence shown here is derived from an EMBL/GenBank/DDBJ whole genome shotgun (WGS) entry which is preliminary data.</text>
</comment>
<accession>A0ABS2GYM1</accession>
<reference evidence="3 4" key="1">
    <citation type="journal article" date="2021" name="Sci. Rep.">
        <title>The distribution of antibiotic resistance genes in chicken gut microbiota commensals.</title>
        <authorList>
            <person name="Juricova H."/>
            <person name="Matiasovicova J."/>
            <person name="Kubasova T."/>
            <person name="Cejkova D."/>
            <person name="Rychlik I."/>
        </authorList>
    </citation>
    <scope>NUCLEOTIDE SEQUENCE [LARGE SCALE GENOMIC DNA]</scope>
    <source>
        <strain evidence="3 4">An574</strain>
    </source>
</reference>
<gene>
    <name evidence="3" type="ORF">H5975_05880</name>
</gene>
<dbReference type="EMBL" id="JACJKU010000055">
    <property type="protein sequence ID" value="MBM6941003.1"/>
    <property type="molecule type" value="Genomic_DNA"/>
</dbReference>
<feature type="transmembrane region" description="Helical" evidence="1">
    <location>
        <begin position="12"/>
        <end position="28"/>
    </location>
</feature>
<feature type="transmembrane region" description="Helical" evidence="1">
    <location>
        <begin position="93"/>
        <end position="113"/>
    </location>
</feature>
<dbReference type="InterPro" id="IPR000326">
    <property type="entry name" value="PAP2/HPO"/>
</dbReference>
<feature type="domain" description="Phosphatidic acid phosphatase type 2/haloperoxidase" evidence="2">
    <location>
        <begin position="89"/>
        <end position="203"/>
    </location>
</feature>
<keyword evidence="1" id="KW-1133">Transmembrane helix</keyword>
<feature type="transmembrane region" description="Helical" evidence="1">
    <location>
        <begin position="188"/>
        <end position="207"/>
    </location>
</feature>
<proteinExistence type="predicted"/>
<evidence type="ECO:0000313" key="4">
    <source>
        <dbReference type="Proteomes" id="UP000785625"/>
    </source>
</evidence>
<evidence type="ECO:0000256" key="1">
    <source>
        <dbReference type="SAM" id="Phobius"/>
    </source>
</evidence>
<name>A0ABS2GYM1_9LACO</name>
<sequence length="224" mass="25100">MIIEKDSGRWKRLVVSGVLFIVVAAMIYKNSMLSGTIDTVLQALFASSHPNVHTGGRTLMIIISFLGSPKMDILWTLIIAFFLWGFKYKIPALWAICTVLSGDVIGFVVKHIIKRARPAQHMAKDNGYSFPSGHVLGFFLVAAVLFLVVIPLFRSAALRVICQLLLIVFIALLAVSRVYLLAHYPFDTIGAMLLAYTWVQIAEYLYVAIAPRISGWRIVHHSYY</sequence>
<dbReference type="InterPro" id="IPR036938">
    <property type="entry name" value="PAP2/HPO_sf"/>
</dbReference>
<dbReference type="Proteomes" id="UP000785625">
    <property type="component" value="Unassembled WGS sequence"/>
</dbReference>
<dbReference type="SMART" id="SM00014">
    <property type="entry name" value="acidPPc"/>
    <property type="match status" value="1"/>
</dbReference>
<dbReference type="Gene3D" id="1.20.144.10">
    <property type="entry name" value="Phosphatidic acid phosphatase type 2/haloperoxidase"/>
    <property type="match status" value="1"/>
</dbReference>
<dbReference type="SUPFAM" id="SSF48317">
    <property type="entry name" value="Acid phosphatase/Vanadium-dependent haloperoxidase"/>
    <property type="match status" value="1"/>
</dbReference>
<dbReference type="RefSeq" id="WP_204785276.1">
    <property type="nucleotide sequence ID" value="NZ_JACJKU010000055.1"/>
</dbReference>
<feature type="transmembrane region" description="Helical" evidence="1">
    <location>
        <begin position="59"/>
        <end position="86"/>
    </location>
</feature>
<dbReference type="PANTHER" id="PTHR14969:SF13">
    <property type="entry name" value="AT30094P"/>
    <property type="match status" value="1"/>
</dbReference>
<dbReference type="PANTHER" id="PTHR14969">
    <property type="entry name" value="SPHINGOSINE-1-PHOSPHATE PHOSPHOHYDROLASE"/>
    <property type="match status" value="1"/>
</dbReference>
<dbReference type="Pfam" id="PF01569">
    <property type="entry name" value="PAP2"/>
    <property type="match status" value="1"/>
</dbReference>
<dbReference type="CDD" id="cd03392">
    <property type="entry name" value="PAP2_like_2"/>
    <property type="match status" value="1"/>
</dbReference>
<keyword evidence="1" id="KW-0472">Membrane</keyword>
<organism evidence="3 4">
    <name type="scientific">Limosilactobacillus coleohominis</name>
    <dbReference type="NCBI Taxonomy" id="181675"/>
    <lineage>
        <taxon>Bacteria</taxon>
        <taxon>Bacillati</taxon>
        <taxon>Bacillota</taxon>
        <taxon>Bacilli</taxon>
        <taxon>Lactobacillales</taxon>
        <taxon>Lactobacillaceae</taxon>
        <taxon>Limosilactobacillus</taxon>
    </lineage>
</organism>